<reference evidence="3 4" key="1">
    <citation type="submission" date="2019-05" db="EMBL/GenBank/DDBJ databases">
        <title>Another draft genome of Portunus trituberculatus and its Hox gene families provides insights of decapod evolution.</title>
        <authorList>
            <person name="Jeong J.-H."/>
            <person name="Song I."/>
            <person name="Kim S."/>
            <person name="Choi T."/>
            <person name="Kim D."/>
            <person name="Ryu S."/>
            <person name="Kim W."/>
        </authorList>
    </citation>
    <scope>NUCLEOTIDE SEQUENCE [LARGE SCALE GENOMIC DNA]</scope>
    <source>
        <tissue evidence="3">Muscle</tissue>
    </source>
</reference>
<evidence type="ECO:0000313" key="4">
    <source>
        <dbReference type="Proteomes" id="UP000324222"/>
    </source>
</evidence>
<feature type="region of interest" description="Disordered" evidence="2">
    <location>
        <begin position="44"/>
        <end position="67"/>
    </location>
</feature>
<gene>
    <name evidence="3" type="ORF">E2C01_021549</name>
</gene>
<feature type="coiled-coil region" evidence="1">
    <location>
        <begin position="77"/>
        <end position="115"/>
    </location>
</feature>
<organism evidence="3 4">
    <name type="scientific">Portunus trituberculatus</name>
    <name type="common">Swimming crab</name>
    <name type="synonym">Neptunus trituberculatus</name>
    <dbReference type="NCBI Taxonomy" id="210409"/>
    <lineage>
        <taxon>Eukaryota</taxon>
        <taxon>Metazoa</taxon>
        <taxon>Ecdysozoa</taxon>
        <taxon>Arthropoda</taxon>
        <taxon>Crustacea</taxon>
        <taxon>Multicrustacea</taxon>
        <taxon>Malacostraca</taxon>
        <taxon>Eumalacostraca</taxon>
        <taxon>Eucarida</taxon>
        <taxon>Decapoda</taxon>
        <taxon>Pleocyemata</taxon>
        <taxon>Brachyura</taxon>
        <taxon>Eubrachyura</taxon>
        <taxon>Portunoidea</taxon>
        <taxon>Portunidae</taxon>
        <taxon>Portuninae</taxon>
        <taxon>Portunus</taxon>
    </lineage>
</organism>
<accession>A0A5B7E4S5</accession>
<keyword evidence="1" id="KW-0175">Coiled coil</keyword>
<dbReference type="Proteomes" id="UP000324222">
    <property type="component" value="Unassembled WGS sequence"/>
</dbReference>
<evidence type="ECO:0000256" key="2">
    <source>
        <dbReference type="SAM" id="MobiDB-lite"/>
    </source>
</evidence>
<keyword evidence="4" id="KW-1185">Reference proteome</keyword>
<sequence length="118" mass="13323">MKELSVPQCLCFPPSVTVFVFTAVFQSAWCYKNGIVATGCRRRQNGRGHGSDTDEMGMNGHGHRQPDVGALLPAAMMEIMDRQAQEARKEAHEEARETREALKNLNCNWQTLSEETRR</sequence>
<comment type="caution">
    <text evidence="3">The sequence shown here is derived from an EMBL/GenBank/DDBJ whole genome shotgun (WGS) entry which is preliminary data.</text>
</comment>
<name>A0A5B7E4S5_PORTR</name>
<evidence type="ECO:0000256" key="1">
    <source>
        <dbReference type="SAM" id="Coils"/>
    </source>
</evidence>
<dbReference type="EMBL" id="VSRR010001897">
    <property type="protein sequence ID" value="MPC28347.1"/>
    <property type="molecule type" value="Genomic_DNA"/>
</dbReference>
<evidence type="ECO:0000313" key="3">
    <source>
        <dbReference type="EMBL" id="MPC28347.1"/>
    </source>
</evidence>
<protein>
    <submittedName>
        <fullName evidence="3">Uncharacterized protein</fullName>
    </submittedName>
</protein>
<dbReference type="AlphaFoldDB" id="A0A5B7E4S5"/>
<proteinExistence type="predicted"/>